<feature type="compositionally biased region" description="Basic and acidic residues" evidence="1">
    <location>
        <begin position="94"/>
        <end position="105"/>
    </location>
</feature>
<feature type="region of interest" description="Disordered" evidence="1">
    <location>
        <begin position="80"/>
        <end position="105"/>
    </location>
</feature>
<protein>
    <submittedName>
        <fullName evidence="2">Uncharacterized protein</fullName>
    </submittedName>
</protein>
<organism evidence="2">
    <name type="scientific">Magallana gigas</name>
    <name type="common">Pacific oyster</name>
    <name type="synonym">Crassostrea gigas</name>
    <dbReference type="NCBI Taxonomy" id="29159"/>
    <lineage>
        <taxon>Eukaryota</taxon>
        <taxon>Metazoa</taxon>
        <taxon>Spiralia</taxon>
        <taxon>Lophotrochozoa</taxon>
        <taxon>Mollusca</taxon>
        <taxon>Bivalvia</taxon>
        <taxon>Autobranchia</taxon>
        <taxon>Pteriomorphia</taxon>
        <taxon>Ostreida</taxon>
        <taxon>Ostreoidea</taxon>
        <taxon>Ostreidae</taxon>
        <taxon>Magallana</taxon>
    </lineage>
</organism>
<accession>K1PBS2</accession>
<dbReference type="HOGENOM" id="CLU_2239170_0_0_1"/>
<dbReference type="AlphaFoldDB" id="K1PBS2"/>
<evidence type="ECO:0000313" key="2">
    <source>
        <dbReference type="EMBL" id="EKC21257.1"/>
    </source>
</evidence>
<name>K1PBS2_MAGGI</name>
<reference evidence="2" key="1">
    <citation type="journal article" date="2012" name="Nature">
        <title>The oyster genome reveals stress adaptation and complexity of shell formation.</title>
        <authorList>
            <person name="Zhang G."/>
            <person name="Fang X."/>
            <person name="Guo X."/>
            <person name="Li L."/>
            <person name="Luo R."/>
            <person name="Xu F."/>
            <person name="Yang P."/>
            <person name="Zhang L."/>
            <person name="Wang X."/>
            <person name="Qi H."/>
            <person name="Xiong Z."/>
            <person name="Que H."/>
            <person name="Xie Y."/>
            <person name="Holland P.W."/>
            <person name="Paps J."/>
            <person name="Zhu Y."/>
            <person name="Wu F."/>
            <person name="Chen Y."/>
            <person name="Wang J."/>
            <person name="Peng C."/>
            <person name="Meng J."/>
            <person name="Yang L."/>
            <person name="Liu J."/>
            <person name="Wen B."/>
            <person name="Zhang N."/>
            <person name="Huang Z."/>
            <person name="Zhu Q."/>
            <person name="Feng Y."/>
            <person name="Mount A."/>
            <person name="Hedgecock D."/>
            <person name="Xu Z."/>
            <person name="Liu Y."/>
            <person name="Domazet-Loso T."/>
            <person name="Du Y."/>
            <person name="Sun X."/>
            <person name="Zhang S."/>
            <person name="Liu B."/>
            <person name="Cheng P."/>
            <person name="Jiang X."/>
            <person name="Li J."/>
            <person name="Fan D."/>
            <person name="Wang W."/>
            <person name="Fu W."/>
            <person name="Wang T."/>
            <person name="Wang B."/>
            <person name="Zhang J."/>
            <person name="Peng Z."/>
            <person name="Li Y."/>
            <person name="Li N."/>
            <person name="Wang J."/>
            <person name="Chen M."/>
            <person name="He Y."/>
            <person name="Tan F."/>
            <person name="Song X."/>
            <person name="Zheng Q."/>
            <person name="Huang R."/>
            <person name="Yang H."/>
            <person name="Du X."/>
            <person name="Chen L."/>
            <person name="Yang M."/>
            <person name="Gaffney P.M."/>
            <person name="Wang S."/>
            <person name="Luo L."/>
            <person name="She Z."/>
            <person name="Ming Y."/>
            <person name="Huang W."/>
            <person name="Zhang S."/>
            <person name="Huang B."/>
            <person name="Zhang Y."/>
            <person name="Qu T."/>
            <person name="Ni P."/>
            <person name="Miao G."/>
            <person name="Wang J."/>
            <person name="Wang Q."/>
            <person name="Steinberg C.E."/>
            <person name="Wang H."/>
            <person name="Li N."/>
            <person name="Qian L."/>
            <person name="Zhang G."/>
            <person name="Li Y."/>
            <person name="Yang H."/>
            <person name="Liu X."/>
            <person name="Wang J."/>
            <person name="Yin Y."/>
            <person name="Wang J."/>
        </authorList>
    </citation>
    <scope>NUCLEOTIDE SEQUENCE [LARGE SCALE GENOMIC DNA]</scope>
    <source>
        <strain evidence="2">05x7-T-G4-1.051#20</strain>
    </source>
</reference>
<dbReference type="EMBL" id="JH816907">
    <property type="protein sequence ID" value="EKC21257.1"/>
    <property type="molecule type" value="Genomic_DNA"/>
</dbReference>
<feature type="compositionally biased region" description="Polar residues" evidence="1">
    <location>
        <begin position="82"/>
        <end position="93"/>
    </location>
</feature>
<dbReference type="InParanoid" id="K1PBS2"/>
<gene>
    <name evidence="2" type="ORF">CGI_10004206</name>
</gene>
<proteinExistence type="predicted"/>
<sequence length="105" mass="11962">MTTFNVNNHSPNLGIEVVNSYLFPIQLYQPRSKERLVHAVSAQSTPWTRGKNAKHVLSTRRRLNESTVNRQIELRGNIVTRRGSSVKTPQSPSGRRDDSTCKIFK</sequence>
<evidence type="ECO:0000256" key="1">
    <source>
        <dbReference type="SAM" id="MobiDB-lite"/>
    </source>
</evidence>